<protein>
    <submittedName>
        <fullName evidence="3">DUF1350 family protein</fullName>
    </submittedName>
</protein>
<dbReference type="PANTHER" id="PTHR34127">
    <property type="entry name" value="OS04G0405600 PROTEIN"/>
    <property type="match status" value="1"/>
</dbReference>
<keyword evidence="2" id="KW-0812">Transmembrane</keyword>
<sequence length="308" mass="34541">MLRFRALTASWAAIHPQPKGVIFFIGGAFFGNFPTFFYRHLLQSLFDQGFTLVAFPFRFSFRHWSVAIGMACDKAKIRQELLESARQMSYDYSLYESDPNSTAFNYLWLGHSLGCKYIALLELLTDIEKQSFRTGLNDCMGKLQAERLANLLSEEDLKNVSLLNQPSILLDPVVSDLDEAIPIRSLRNLFSKVLRVQPSKQQTYCLIHNSRLFGLTAIVDFESSLAQTTVSALQQLLASQAAHFQSLSIGHHLAALGFKGGRADIVNAVLHRLEEFQTRTANRHQSARPESADTQVGRRTGARTAAPN</sequence>
<keyword evidence="2" id="KW-0472">Membrane</keyword>
<gene>
    <name evidence="3" type="ORF">IQ241_23430</name>
</gene>
<dbReference type="AlphaFoldDB" id="A0A8J7B0T4"/>
<comment type="caution">
    <text evidence="3">The sequence shown here is derived from an EMBL/GenBank/DDBJ whole genome shotgun (WGS) entry which is preliminary data.</text>
</comment>
<dbReference type="Proteomes" id="UP000636505">
    <property type="component" value="Unassembled WGS sequence"/>
</dbReference>
<dbReference type="Pfam" id="PF07082">
    <property type="entry name" value="DUF1350"/>
    <property type="match status" value="1"/>
</dbReference>
<keyword evidence="4" id="KW-1185">Reference proteome</keyword>
<keyword evidence="2" id="KW-1133">Transmembrane helix</keyword>
<evidence type="ECO:0000313" key="3">
    <source>
        <dbReference type="EMBL" id="MBE9080202.1"/>
    </source>
</evidence>
<evidence type="ECO:0000256" key="2">
    <source>
        <dbReference type="SAM" id="Phobius"/>
    </source>
</evidence>
<dbReference type="EMBL" id="JADEXG010000091">
    <property type="protein sequence ID" value="MBE9080202.1"/>
    <property type="molecule type" value="Genomic_DNA"/>
</dbReference>
<evidence type="ECO:0000256" key="1">
    <source>
        <dbReference type="SAM" id="MobiDB-lite"/>
    </source>
</evidence>
<name>A0A8J7B0T4_9CYAN</name>
<reference evidence="3" key="1">
    <citation type="submission" date="2020-10" db="EMBL/GenBank/DDBJ databases">
        <authorList>
            <person name="Castelo-Branco R."/>
            <person name="Eusebio N."/>
            <person name="Adriana R."/>
            <person name="Vieira A."/>
            <person name="Brugerolle De Fraissinette N."/>
            <person name="Rezende De Castro R."/>
            <person name="Schneider M.P."/>
            <person name="Vasconcelos V."/>
            <person name="Leao P.N."/>
        </authorList>
    </citation>
    <scope>NUCLEOTIDE SEQUENCE</scope>
    <source>
        <strain evidence="3">LEGE 07310</strain>
    </source>
</reference>
<dbReference type="PANTHER" id="PTHR34127:SF1">
    <property type="entry name" value="OS04G0405600 PROTEIN"/>
    <property type="match status" value="1"/>
</dbReference>
<feature type="transmembrane region" description="Helical" evidence="2">
    <location>
        <begin position="20"/>
        <end position="38"/>
    </location>
</feature>
<proteinExistence type="predicted"/>
<accession>A0A8J7B0T4</accession>
<dbReference type="InterPro" id="IPR010765">
    <property type="entry name" value="DUF1350"/>
</dbReference>
<organism evidence="3 4">
    <name type="scientific">Vasconcelosia minhoensis LEGE 07310</name>
    <dbReference type="NCBI Taxonomy" id="915328"/>
    <lineage>
        <taxon>Bacteria</taxon>
        <taxon>Bacillati</taxon>
        <taxon>Cyanobacteriota</taxon>
        <taxon>Cyanophyceae</taxon>
        <taxon>Nodosilineales</taxon>
        <taxon>Cymatolegaceae</taxon>
        <taxon>Vasconcelosia</taxon>
        <taxon>Vasconcelosia minhoensis</taxon>
    </lineage>
</organism>
<feature type="region of interest" description="Disordered" evidence="1">
    <location>
        <begin position="279"/>
        <end position="308"/>
    </location>
</feature>
<evidence type="ECO:0000313" key="4">
    <source>
        <dbReference type="Proteomes" id="UP000636505"/>
    </source>
</evidence>